<feature type="transmembrane region" description="Helical" evidence="6">
    <location>
        <begin position="189"/>
        <end position="215"/>
    </location>
</feature>
<evidence type="ECO:0000256" key="4">
    <source>
        <dbReference type="ARBA" id="ARBA00022989"/>
    </source>
</evidence>
<evidence type="ECO:0000256" key="5">
    <source>
        <dbReference type="ARBA" id="ARBA00023136"/>
    </source>
</evidence>
<evidence type="ECO:0000256" key="1">
    <source>
        <dbReference type="ARBA" id="ARBA00004141"/>
    </source>
</evidence>
<dbReference type="AlphaFoldDB" id="A0A8J5GJ82"/>
<keyword evidence="5 6" id="KW-0472">Membrane</keyword>
<feature type="transmembrane region" description="Helical" evidence="6">
    <location>
        <begin position="134"/>
        <end position="152"/>
    </location>
</feature>
<proteinExistence type="inferred from homology"/>
<feature type="transmembrane region" description="Helical" evidence="6">
    <location>
        <begin position="254"/>
        <end position="273"/>
    </location>
</feature>
<feature type="domain" description="EamA" evidence="7">
    <location>
        <begin position="12"/>
        <end position="150"/>
    </location>
</feature>
<organism evidence="8 9">
    <name type="scientific">Zingiber officinale</name>
    <name type="common">Ginger</name>
    <name type="synonym">Amomum zingiber</name>
    <dbReference type="NCBI Taxonomy" id="94328"/>
    <lineage>
        <taxon>Eukaryota</taxon>
        <taxon>Viridiplantae</taxon>
        <taxon>Streptophyta</taxon>
        <taxon>Embryophyta</taxon>
        <taxon>Tracheophyta</taxon>
        <taxon>Spermatophyta</taxon>
        <taxon>Magnoliopsida</taxon>
        <taxon>Liliopsida</taxon>
        <taxon>Zingiberales</taxon>
        <taxon>Zingiberaceae</taxon>
        <taxon>Zingiber</taxon>
    </lineage>
</organism>
<evidence type="ECO:0000313" key="9">
    <source>
        <dbReference type="Proteomes" id="UP000734854"/>
    </source>
</evidence>
<comment type="caution">
    <text evidence="8">The sequence shown here is derived from an EMBL/GenBank/DDBJ whole genome shotgun (WGS) entry which is preliminary data.</text>
</comment>
<feature type="transmembrane region" description="Helical" evidence="6">
    <location>
        <begin position="227"/>
        <end position="248"/>
    </location>
</feature>
<dbReference type="PANTHER" id="PTHR31218">
    <property type="entry name" value="WAT1-RELATED PROTEIN"/>
    <property type="match status" value="1"/>
</dbReference>
<dbReference type="GO" id="GO:0022857">
    <property type="term" value="F:transmembrane transporter activity"/>
    <property type="evidence" value="ECO:0007669"/>
    <property type="project" value="InterPro"/>
</dbReference>
<evidence type="ECO:0000259" key="7">
    <source>
        <dbReference type="Pfam" id="PF00892"/>
    </source>
</evidence>
<dbReference type="GO" id="GO:0016020">
    <property type="term" value="C:membrane"/>
    <property type="evidence" value="ECO:0007669"/>
    <property type="project" value="UniProtKB-SubCell"/>
</dbReference>
<accession>A0A8J5GJ82</accession>
<evidence type="ECO:0000313" key="8">
    <source>
        <dbReference type="EMBL" id="KAG6502618.1"/>
    </source>
</evidence>
<feature type="transmembrane region" description="Helical" evidence="6">
    <location>
        <begin position="71"/>
        <end position="89"/>
    </location>
</feature>
<protein>
    <recommendedName>
        <fullName evidence="6">WAT1-related protein</fullName>
    </recommendedName>
</protein>
<feature type="transmembrane region" description="Helical" evidence="6">
    <location>
        <begin position="101"/>
        <end position="122"/>
    </location>
</feature>
<dbReference type="Pfam" id="PF00892">
    <property type="entry name" value="EamA"/>
    <property type="match status" value="1"/>
</dbReference>
<dbReference type="Proteomes" id="UP000734854">
    <property type="component" value="Unassembled WGS sequence"/>
</dbReference>
<keyword evidence="3 6" id="KW-0812">Transmembrane</keyword>
<dbReference type="InterPro" id="IPR037185">
    <property type="entry name" value="EmrE-like"/>
</dbReference>
<feature type="transmembrane region" description="Helical" evidence="6">
    <location>
        <begin position="37"/>
        <end position="59"/>
    </location>
</feature>
<evidence type="ECO:0000256" key="6">
    <source>
        <dbReference type="RuleBase" id="RU363077"/>
    </source>
</evidence>
<gene>
    <name evidence="8" type="ORF">ZIOFF_034903</name>
</gene>
<dbReference type="EMBL" id="JACMSC010000010">
    <property type="protein sequence ID" value="KAG6502618.1"/>
    <property type="molecule type" value="Genomic_DNA"/>
</dbReference>
<reference evidence="8 9" key="1">
    <citation type="submission" date="2020-08" db="EMBL/GenBank/DDBJ databases">
        <title>Plant Genome Project.</title>
        <authorList>
            <person name="Zhang R.-G."/>
        </authorList>
    </citation>
    <scope>NUCLEOTIDE SEQUENCE [LARGE SCALE GENOMIC DNA]</scope>
    <source>
        <tissue evidence="8">Rhizome</tissue>
    </source>
</reference>
<comment type="similarity">
    <text evidence="2 6">Belongs to the drug/metabolite transporter (DMT) superfamily. Plant drug/metabolite exporter (P-DME) (TC 2.A.7.4) family.</text>
</comment>
<keyword evidence="4 6" id="KW-1133">Transmembrane helix</keyword>
<dbReference type="InterPro" id="IPR000620">
    <property type="entry name" value="EamA_dom"/>
</dbReference>
<name>A0A8J5GJ82_ZINOF</name>
<keyword evidence="9" id="KW-1185">Reference proteome</keyword>
<dbReference type="InterPro" id="IPR030184">
    <property type="entry name" value="WAT1-related"/>
</dbReference>
<comment type="subcellular location">
    <subcellularLocation>
        <location evidence="1 6">Membrane</location>
        <topology evidence="1 6">Multi-pass membrane protein</topology>
    </subcellularLocation>
</comment>
<evidence type="ECO:0000256" key="3">
    <source>
        <dbReference type="ARBA" id="ARBA00022692"/>
    </source>
</evidence>
<evidence type="ECO:0000256" key="2">
    <source>
        <dbReference type="ARBA" id="ARBA00007635"/>
    </source>
</evidence>
<sequence length="294" mass="31928">MSHLKATAPYVGMVVVQLAYASSNILCKLALDQGLSFLVLAVYRHLIALAVFGPLAFVLERNQRPSLSFYVLVRIFILALFGTTLHQNVYYAGLNYTSPTVASALGSVIPAFTFIMAAILRMEKVSIKSAKGRARLVGTILCIGGVLVFTFWKGHLLEGFVRTPLIEVHGSDPKKGAVNDQENWIKGTALILTSLFAYSAWLILQGIVISCLTYYLQTYCVSEKGPVFVATFSPVLLVIVGIASAFVFAERLHIGSLIGATIIIVGLYCVLWGKSSDTNEKNSGVEKSSRDACH</sequence>
<dbReference type="SUPFAM" id="SSF103481">
    <property type="entry name" value="Multidrug resistance efflux transporter EmrE"/>
    <property type="match status" value="2"/>
</dbReference>